<proteinExistence type="inferred from homology"/>
<comment type="caution">
    <text evidence="2">The sequence shown here is derived from an EMBL/GenBank/DDBJ whole genome shotgun (WGS) entry which is preliminary data.</text>
</comment>
<sequence length="82" mass="9358">MLVNTNKIGSMSKANQNFSKVAKIVDKNKSVVIMKNNKTKYVVLNFEEFTKEAVVSEEQTFDKIANKVLKDNIETFKELADK</sequence>
<dbReference type="SUPFAM" id="SSF143120">
    <property type="entry name" value="YefM-like"/>
    <property type="match status" value="1"/>
</dbReference>
<accession>A0A2T0B1P4</accession>
<dbReference type="Proteomes" id="UP000237798">
    <property type="component" value="Unassembled WGS sequence"/>
</dbReference>
<name>A0A2T0B1P4_9CLOT</name>
<dbReference type="OrthoDB" id="9797629at2"/>
<dbReference type="EMBL" id="PVXP01000152">
    <property type="protein sequence ID" value="PRR77636.1"/>
    <property type="molecule type" value="Genomic_DNA"/>
</dbReference>
<dbReference type="RefSeq" id="WP_106011217.1">
    <property type="nucleotide sequence ID" value="NZ_PVXP01000152.1"/>
</dbReference>
<evidence type="ECO:0008006" key="4">
    <source>
        <dbReference type="Google" id="ProtNLM"/>
    </source>
</evidence>
<reference evidence="2 3" key="1">
    <citation type="submission" date="2018-03" db="EMBL/GenBank/DDBJ databases">
        <title>Genome sequence of Clostridium luticellarii DSM 29923.</title>
        <authorList>
            <person name="Poehlein A."/>
            <person name="Daniel R."/>
        </authorList>
    </citation>
    <scope>NUCLEOTIDE SEQUENCE [LARGE SCALE GENOMIC DNA]</scope>
    <source>
        <strain evidence="2 3">DSM 29923</strain>
    </source>
</reference>
<dbReference type="InterPro" id="IPR036165">
    <property type="entry name" value="YefM-like_sf"/>
</dbReference>
<evidence type="ECO:0000313" key="3">
    <source>
        <dbReference type="Proteomes" id="UP000237798"/>
    </source>
</evidence>
<gene>
    <name evidence="2" type="ORF">CLLU_36960</name>
</gene>
<protein>
    <recommendedName>
        <fullName evidence="4">Antitoxin</fullName>
    </recommendedName>
</protein>
<comment type="similarity">
    <text evidence="1">Belongs to the phD/YefM antitoxin family.</text>
</comment>
<organism evidence="2 3">
    <name type="scientific">Clostridium luticellarii</name>
    <dbReference type="NCBI Taxonomy" id="1691940"/>
    <lineage>
        <taxon>Bacteria</taxon>
        <taxon>Bacillati</taxon>
        <taxon>Bacillota</taxon>
        <taxon>Clostridia</taxon>
        <taxon>Eubacteriales</taxon>
        <taxon>Clostridiaceae</taxon>
        <taxon>Clostridium</taxon>
    </lineage>
</organism>
<evidence type="ECO:0000256" key="1">
    <source>
        <dbReference type="ARBA" id="ARBA00009981"/>
    </source>
</evidence>
<dbReference type="AlphaFoldDB" id="A0A2T0B1P4"/>
<keyword evidence="3" id="KW-1185">Reference proteome</keyword>
<evidence type="ECO:0000313" key="2">
    <source>
        <dbReference type="EMBL" id="PRR77636.1"/>
    </source>
</evidence>